<dbReference type="InterPro" id="IPR036291">
    <property type="entry name" value="NAD(P)-bd_dom_sf"/>
</dbReference>
<protein>
    <recommendedName>
        <fullName evidence="6 15">Aspartate-semialdehyde dehydrogenase</fullName>
        <shortName evidence="15">ASA dehydrogenase</shortName>
        <shortName evidence="15">ASADH</shortName>
        <ecNumber evidence="6 15">1.2.1.11</ecNumber>
    </recommendedName>
    <alternativeName>
        <fullName evidence="15">Aspartate-beta-semialdehyde dehydrogenase</fullName>
    </alternativeName>
</protein>
<dbReference type="Pfam" id="PF01118">
    <property type="entry name" value="Semialdhyde_dh"/>
    <property type="match status" value="1"/>
</dbReference>
<dbReference type="Gene3D" id="3.40.50.720">
    <property type="entry name" value="NAD(P)-binding Rossmann-like Domain"/>
    <property type="match status" value="1"/>
</dbReference>
<dbReference type="UniPathway" id="UPA00050">
    <property type="reaction ID" value="UER00463"/>
</dbReference>
<feature type="binding site" evidence="15">
    <location>
        <position position="314"/>
    </location>
    <ligand>
        <name>NADP(+)</name>
        <dbReference type="ChEBI" id="CHEBI:58349"/>
    </ligand>
</feature>
<dbReference type="NCBIfam" id="NF011456">
    <property type="entry name" value="PRK14874.1"/>
    <property type="match status" value="1"/>
</dbReference>
<dbReference type="CDD" id="cd02316">
    <property type="entry name" value="VcASADH2_like_N"/>
    <property type="match status" value="1"/>
</dbReference>
<feature type="binding site" evidence="15">
    <location>
        <begin position="40"/>
        <end position="41"/>
    </location>
    <ligand>
        <name>NADP(+)</name>
        <dbReference type="ChEBI" id="CHEBI:58349"/>
    </ligand>
</feature>
<evidence type="ECO:0000256" key="15">
    <source>
        <dbReference type="HAMAP-Rule" id="MF_02121"/>
    </source>
</evidence>
<evidence type="ECO:0000256" key="13">
    <source>
        <dbReference type="ARBA" id="ARBA00023167"/>
    </source>
</evidence>
<keyword evidence="12 15" id="KW-0457">Lysine biosynthesis</keyword>
<evidence type="ECO:0000256" key="12">
    <source>
        <dbReference type="ARBA" id="ARBA00023154"/>
    </source>
</evidence>
<gene>
    <name evidence="15" type="primary">asd</name>
    <name evidence="18" type="ordered locus">Dred_1941</name>
</gene>
<evidence type="ECO:0000256" key="16">
    <source>
        <dbReference type="PIRSR" id="PIRSR000148-1"/>
    </source>
</evidence>
<dbReference type="HOGENOM" id="CLU_049966_0_1_9"/>
<organism evidence="18 19">
    <name type="scientific">Desulforamulus reducens (strain ATCC BAA-1160 / DSM 100696 / MI-1)</name>
    <name type="common">Desulfotomaculum reducens</name>
    <dbReference type="NCBI Taxonomy" id="349161"/>
    <lineage>
        <taxon>Bacteria</taxon>
        <taxon>Bacillati</taxon>
        <taxon>Bacillota</taxon>
        <taxon>Clostridia</taxon>
        <taxon>Eubacteriales</taxon>
        <taxon>Peptococcaceae</taxon>
        <taxon>Desulforamulus</taxon>
    </lineage>
</organism>
<dbReference type="Pfam" id="PF02774">
    <property type="entry name" value="Semialdhyde_dhC"/>
    <property type="match status" value="1"/>
</dbReference>
<evidence type="ECO:0000256" key="2">
    <source>
        <dbReference type="ARBA" id="ARBA00005076"/>
    </source>
</evidence>
<dbReference type="GO" id="GO:0046983">
    <property type="term" value="F:protein dimerization activity"/>
    <property type="evidence" value="ECO:0007669"/>
    <property type="project" value="InterPro"/>
</dbReference>
<keyword evidence="7 15" id="KW-0028">Amino-acid biosynthesis</keyword>
<keyword evidence="8 15" id="KW-0791">Threonine biosynthesis</keyword>
<dbReference type="SUPFAM" id="SSF55347">
    <property type="entry name" value="Glyceraldehyde-3-phosphate dehydrogenase-like, C-terminal domain"/>
    <property type="match status" value="1"/>
</dbReference>
<dbReference type="GO" id="GO:0009089">
    <property type="term" value="P:lysine biosynthetic process via diaminopimelate"/>
    <property type="evidence" value="ECO:0007669"/>
    <property type="project" value="UniProtKB-UniRule"/>
</dbReference>
<dbReference type="CDD" id="cd18131">
    <property type="entry name" value="ASADH_C_bac_euk_like"/>
    <property type="match status" value="1"/>
</dbReference>
<comment type="pathway">
    <text evidence="3 15">Amino-acid biosynthesis; L-threonine biosynthesis; L-threonine from L-aspartate: step 2/5.</text>
</comment>
<keyword evidence="10 15" id="KW-0220">Diaminopimelate biosynthesis</keyword>
<evidence type="ECO:0000313" key="19">
    <source>
        <dbReference type="Proteomes" id="UP000001556"/>
    </source>
</evidence>
<sequence length="340" mass="37691">MNTVNLVIVGATGAVGKEILNILKERNFPINKLRLCATSRSAGTEIEFQGHKYLVEETTPDSFNGMDVALFAGGKASLEFGKAAVERGCVVIDNSSNYRMDPEVPLVVPEVNPEDVKKHKGIIANPNCSTIIMVVALKPLHDAAGIKRVVVSTYQAVSGAGKEGIEELTEQVKATLDGREYPPNKFAHQIAFNLIPHIDVFQEMDYTKEEWKMVKETQKIMHDDNIKITATTVRVPIYRSHSESINIETEEKITADQAREILANAPGIIVQDDVTNKVYPMPLFTSDRDEVFVGRIREDNTIDKGLNLWVVGDQIRKGAATNAVQIAELVLKYDSLMKKE</sequence>
<dbReference type="UniPathway" id="UPA00051">
    <property type="reaction ID" value="UER00464"/>
</dbReference>
<dbReference type="HAMAP" id="MF_02121">
    <property type="entry name" value="ASADH"/>
    <property type="match status" value="1"/>
</dbReference>
<evidence type="ECO:0000259" key="17">
    <source>
        <dbReference type="SMART" id="SM00859"/>
    </source>
</evidence>
<evidence type="ECO:0000256" key="8">
    <source>
        <dbReference type="ARBA" id="ARBA00022697"/>
    </source>
</evidence>
<proteinExistence type="inferred from homology"/>
<dbReference type="GO" id="GO:0009088">
    <property type="term" value="P:threonine biosynthetic process"/>
    <property type="evidence" value="ECO:0007669"/>
    <property type="project" value="UniProtKB-UniRule"/>
</dbReference>
<evidence type="ECO:0000256" key="1">
    <source>
        <dbReference type="ARBA" id="ARBA00005021"/>
    </source>
</evidence>
<dbReference type="RefSeq" id="WP_011878270.1">
    <property type="nucleotide sequence ID" value="NC_009253.1"/>
</dbReference>
<evidence type="ECO:0000256" key="14">
    <source>
        <dbReference type="ARBA" id="ARBA00047891"/>
    </source>
</evidence>
<keyword evidence="19" id="KW-1185">Reference proteome</keyword>
<keyword evidence="11 15" id="KW-0560">Oxidoreductase</keyword>
<dbReference type="GO" id="GO:0009097">
    <property type="term" value="P:isoleucine biosynthetic process"/>
    <property type="evidence" value="ECO:0007669"/>
    <property type="project" value="UniProtKB-UniRule"/>
</dbReference>
<dbReference type="GO" id="GO:0019877">
    <property type="term" value="P:diaminopimelate biosynthetic process"/>
    <property type="evidence" value="ECO:0007669"/>
    <property type="project" value="UniProtKB-UniRule"/>
</dbReference>
<evidence type="ECO:0000256" key="9">
    <source>
        <dbReference type="ARBA" id="ARBA00022857"/>
    </source>
</evidence>
<dbReference type="PANTHER" id="PTHR46278">
    <property type="entry name" value="DEHYDROGENASE, PUTATIVE-RELATED"/>
    <property type="match status" value="1"/>
</dbReference>
<dbReference type="OrthoDB" id="9805684at2"/>
<dbReference type="eggNOG" id="COG0136">
    <property type="taxonomic scope" value="Bacteria"/>
</dbReference>
<feature type="binding site" evidence="15">
    <location>
        <position position="155"/>
    </location>
    <ligand>
        <name>substrate</name>
    </ligand>
</feature>
<accession>A4J5V7</accession>
<dbReference type="InterPro" id="IPR012280">
    <property type="entry name" value="Semialdhyde_DH_dimer_dom"/>
</dbReference>
<evidence type="ECO:0000256" key="6">
    <source>
        <dbReference type="ARBA" id="ARBA00013120"/>
    </source>
</evidence>
<dbReference type="KEGG" id="drm:Dred_1941"/>
<evidence type="ECO:0000256" key="10">
    <source>
        <dbReference type="ARBA" id="ARBA00022915"/>
    </source>
</evidence>
<feature type="active site" description="Acyl-thioester intermediate" evidence="15 16">
    <location>
        <position position="128"/>
    </location>
</feature>
<comment type="function">
    <text evidence="15">Catalyzes the NADPH-dependent formation of L-aspartate-semialdehyde (L-ASA) by the reductive dephosphorylation of L-aspartyl-4-phosphate.</text>
</comment>
<comment type="pathway">
    <text evidence="1 15">Amino-acid biosynthesis; L-methionine biosynthesis via de novo pathway; L-homoserine from L-aspartate: step 2/3.</text>
</comment>
<dbReference type="PANTHER" id="PTHR46278:SF2">
    <property type="entry name" value="ASPARTATE-SEMIALDEHYDE DEHYDROGENASE"/>
    <property type="match status" value="1"/>
</dbReference>
<feature type="binding site" evidence="15">
    <location>
        <position position="99"/>
    </location>
    <ligand>
        <name>phosphate</name>
        <dbReference type="ChEBI" id="CHEBI:43474"/>
    </ligand>
</feature>
<name>A4J5V7_DESRM</name>
<feature type="domain" description="Semialdehyde dehydrogenase NAD-binding" evidence="17">
    <location>
        <begin position="5"/>
        <end position="119"/>
    </location>
</feature>
<dbReference type="STRING" id="349161.Dred_1941"/>
<reference evidence="18 19" key="1">
    <citation type="submission" date="2007-03" db="EMBL/GenBank/DDBJ databases">
        <title>Complete sequence of Desulfotomaculum reducens MI-1.</title>
        <authorList>
            <consortium name="US DOE Joint Genome Institute"/>
            <person name="Copeland A."/>
            <person name="Lucas S."/>
            <person name="Lapidus A."/>
            <person name="Barry K."/>
            <person name="Detter J.C."/>
            <person name="Glavina del Rio T."/>
            <person name="Hammon N."/>
            <person name="Israni S."/>
            <person name="Dalin E."/>
            <person name="Tice H."/>
            <person name="Pitluck S."/>
            <person name="Sims D."/>
            <person name="Brettin T."/>
            <person name="Bruce D."/>
            <person name="Han C."/>
            <person name="Tapia R."/>
            <person name="Schmutz J."/>
            <person name="Larimer F."/>
            <person name="Land M."/>
            <person name="Hauser L."/>
            <person name="Kyrpides N."/>
            <person name="Kim E."/>
            <person name="Tebo B.M."/>
            <person name="Richardson P."/>
        </authorList>
    </citation>
    <scope>NUCLEOTIDE SEQUENCE [LARGE SCALE GENOMIC DNA]</scope>
    <source>
        <strain evidence="18 19">MI-1</strain>
    </source>
</reference>
<dbReference type="GO" id="GO:0050661">
    <property type="term" value="F:NADP binding"/>
    <property type="evidence" value="ECO:0007669"/>
    <property type="project" value="UniProtKB-UniRule"/>
</dbReference>
<dbReference type="InterPro" id="IPR012080">
    <property type="entry name" value="Asp_semialdehyde_DH"/>
</dbReference>
<dbReference type="InterPro" id="IPR005986">
    <property type="entry name" value="Asp_semialdehyde_DH_beta"/>
</dbReference>
<evidence type="ECO:0000256" key="5">
    <source>
        <dbReference type="ARBA" id="ARBA00011738"/>
    </source>
</evidence>
<dbReference type="Proteomes" id="UP000001556">
    <property type="component" value="Chromosome"/>
</dbReference>
<evidence type="ECO:0000256" key="3">
    <source>
        <dbReference type="ARBA" id="ARBA00005097"/>
    </source>
</evidence>
<comment type="similarity">
    <text evidence="4 15">Belongs to the aspartate-semialdehyde dehydrogenase family.</text>
</comment>
<feature type="binding site" evidence="15">
    <location>
        <begin position="158"/>
        <end position="159"/>
    </location>
    <ligand>
        <name>NADP(+)</name>
        <dbReference type="ChEBI" id="CHEBI:58349"/>
    </ligand>
</feature>
<dbReference type="AlphaFoldDB" id="A4J5V7"/>
<dbReference type="SUPFAM" id="SSF51735">
    <property type="entry name" value="NAD(P)-binding Rossmann-fold domains"/>
    <property type="match status" value="1"/>
</dbReference>
<feature type="binding site" evidence="15">
    <location>
        <position position="234"/>
    </location>
    <ligand>
        <name>substrate</name>
    </ligand>
</feature>
<keyword evidence="9 15" id="KW-0521">NADP</keyword>
<dbReference type="InterPro" id="IPR000534">
    <property type="entry name" value="Semialdehyde_DH_NAD-bd"/>
</dbReference>
<evidence type="ECO:0000256" key="4">
    <source>
        <dbReference type="ARBA" id="ARBA00010584"/>
    </source>
</evidence>
<feature type="active site" description="Proton acceptor" evidence="15 16">
    <location>
        <position position="241"/>
    </location>
</feature>
<dbReference type="NCBIfam" id="TIGR01296">
    <property type="entry name" value="asd_B"/>
    <property type="match status" value="1"/>
</dbReference>
<comment type="catalytic activity">
    <reaction evidence="14 15">
        <text>L-aspartate 4-semialdehyde + phosphate + NADP(+) = 4-phospho-L-aspartate + NADPH + H(+)</text>
        <dbReference type="Rhea" id="RHEA:24284"/>
        <dbReference type="ChEBI" id="CHEBI:15378"/>
        <dbReference type="ChEBI" id="CHEBI:43474"/>
        <dbReference type="ChEBI" id="CHEBI:57535"/>
        <dbReference type="ChEBI" id="CHEBI:57783"/>
        <dbReference type="ChEBI" id="CHEBI:58349"/>
        <dbReference type="ChEBI" id="CHEBI:537519"/>
        <dbReference type="EC" id="1.2.1.11"/>
    </reaction>
</comment>
<dbReference type="Gene3D" id="3.30.360.10">
    <property type="entry name" value="Dihydrodipicolinate Reductase, domain 2"/>
    <property type="match status" value="1"/>
</dbReference>
<evidence type="ECO:0000313" key="18">
    <source>
        <dbReference type="EMBL" id="ABO50460.1"/>
    </source>
</evidence>
<dbReference type="PIRSF" id="PIRSF000148">
    <property type="entry name" value="ASA_dh"/>
    <property type="match status" value="1"/>
</dbReference>
<comment type="subunit">
    <text evidence="5 15">Homodimer.</text>
</comment>
<comment type="pathway">
    <text evidence="2 15">Amino-acid biosynthesis; L-lysine biosynthesis via DAP pathway; (S)-tetrahydrodipicolinate from L-aspartate: step 2/4.</text>
</comment>
<comment type="caution">
    <text evidence="15">Lacks conserved residue(s) required for the propagation of feature annotation.</text>
</comment>
<evidence type="ECO:0000256" key="11">
    <source>
        <dbReference type="ARBA" id="ARBA00023002"/>
    </source>
</evidence>
<dbReference type="EMBL" id="CP000612">
    <property type="protein sequence ID" value="ABO50460.1"/>
    <property type="molecule type" value="Genomic_DNA"/>
</dbReference>
<keyword evidence="13 15" id="KW-0486">Methionine biosynthesis</keyword>
<dbReference type="GO" id="GO:0051287">
    <property type="term" value="F:NAD binding"/>
    <property type="evidence" value="ECO:0007669"/>
    <property type="project" value="InterPro"/>
</dbReference>
<dbReference type="EC" id="1.2.1.11" evidence="6 15"/>
<dbReference type="GO" id="GO:0004073">
    <property type="term" value="F:aspartate-semialdehyde dehydrogenase activity"/>
    <property type="evidence" value="ECO:0007669"/>
    <property type="project" value="UniProtKB-UniRule"/>
</dbReference>
<evidence type="ECO:0000256" key="7">
    <source>
        <dbReference type="ARBA" id="ARBA00022605"/>
    </source>
</evidence>
<dbReference type="GO" id="GO:0071266">
    <property type="term" value="P:'de novo' L-methionine biosynthetic process"/>
    <property type="evidence" value="ECO:0007669"/>
    <property type="project" value="UniProtKB-UniRule"/>
</dbReference>
<feature type="binding site" evidence="15">
    <location>
        <begin position="12"/>
        <end position="15"/>
    </location>
    <ligand>
        <name>NADP(+)</name>
        <dbReference type="ChEBI" id="CHEBI:58349"/>
    </ligand>
</feature>
<dbReference type="SMART" id="SM00859">
    <property type="entry name" value="Semialdhyde_dh"/>
    <property type="match status" value="1"/>
</dbReference>
<dbReference type="UniPathway" id="UPA00034">
    <property type="reaction ID" value="UER00016"/>
</dbReference>